<feature type="region of interest" description="Disordered" evidence="1">
    <location>
        <begin position="69"/>
        <end position="90"/>
    </location>
</feature>
<dbReference type="EMBL" id="JAZAQF010000006">
    <property type="protein sequence ID" value="MFG3816194.1"/>
    <property type="molecule type" value="Genomic_DNA"/>
</dbReference>
<reference evidence="3" key="1">
    <citation type="journal article" date="2024" name="Algal Res.">
        <title>Biochemical, toxicological and genomic investigation of a high-biomass producing Limnothrix strain isolated from Italian shallow drinking water reservoir.</title>
        <authorList>
            <person name="Simonazzi M."/>
            <person name="Shishido T.K."/>
            <person name="Delbaje E."/>
            <person name="Wahlsten M."/>
            <person name="Fewer D.P."/>
            <person name="Sivonen K."/>
            <person name="Pezzolesi L."/>
            <person name="Pistocchi R."/>
        </authorList>
    </citation>
    <scope>NUCLEOTIDE SEQUENCE [LARGE SCALE GENOMIC DNA]</scope>
    <source>
        <strain evidence="3">LRLZ20PSL1</strain>
    </source>
</reference>
<dbReference type="RefSeq" id="WP_393009925.1">
    <property type="nucleotide sequence ID" value="NZ_JAZAQF010000006.1"/>
</dbReference>
<proteinExistence type="predicted"/>
<protein>
    <submittedName>
        <fullName evidence="2">Uncharacterized protein</fullName>
    </submittedName>
</protein>
<sequence length="90" mass="10171">MANFRVWLVLVVGFFLAAELWQLLRAVTLPTPLLWVGGLVLATASNWHHRAGWPFKWLDQWAAFSHAQSQGPVAQPFHAPGSEVRSPDRR</sequence>
<evidence type="ECO:0000313" key="3">
    <source>
        <dbReference type="Proteomes" id="UP001604335"/>
    </source>
</evidence>
<organism evidence="2 3">
    <name type="scientific">Limnothrix redekei LRLZ20PSL1</name>
    <dbReference type="NCBI Taxonomy" id="3112953"/>
    <lineage>
        <taxon>Bacteria</taxon>
        <taxon>Bacillati</taxon>
        <taxon>Cyanobacteriota</taxon>
        <taxon>Cyanophyceae</taxon>
        <taxon>Pseudanabaenales</taxon>
        <taxon>Pseudanabaenaceae</taxon>
        <taxon>Limnothrix</taxon>
    </lineage>
</organism>
<keyword evidence="3" id="KW-1185">Reference proteome</keyword>
<evidence type="ECO:0000256" key="1">
    <source>
        <dbReference type="SAM" id="MobiDB-lite"/>
    </source>
</evidence>
<evidence type="ECO:0000313" key="2">
    <source>
        <dbReference type="EMBL" id="MFG3816194.1"/>
    </source>
</evidence>
<dbReference type="Proteomes" id="UP001604335">
    <property type="component" value="Unassembled WGS sequence"/>
</dbReference>
<gene>
    <name evidence="2" type="ORF">VPK24_00985</name>
</gene>
<name>A0ABW7C4P3_9CYAN</name>
<accession>A0ABW7C4P3</accession>
<comment type="caution">
    <text evidence="2">The sequence shown here is derived from an EMBL/GenBank/DDBJ whole genome shotgun (WGS) entry which is preliminary data.</text>
</comment>